<evidence type="ECO:0000256" key="2">
    <source>
        <dbReference type="ARBA" id="ARBA00022475"/>
    </source>
</evidence>
<sequence length="650" mass="70686">MLKRVSIRKKLIFSFLLILLIPSFVIGAVAYQSAKQQILVEQQSSAEESVRMLDTNITNMIAPKIYDVEYFANKLKAASFQQEKREELRALLDEYVNVHPEAELLYVGTEDGQMIATPIEEVPSGYDPRTRDWYEAAMNNKNEVAISPPYISASSGNVVVTLSKAMTDNSGVMALDLNIAVLGDIANSIKIGETGFASLLDSQQLYIVEQDQESGTQAEGNYIEDVYAQNTGIIKEKDRHILFGTNELTGWKMLGTMFTAEATQSAGKTLTVIIIIVAIAIVVGGAFVLLMIRSIVRPIKELQANAVKISEGDLTTFIDIHTKDEIGQLAEAFVSMKLSLKRLLKHVEQSTEQVQVYAQNLTISTSENIAASEQVSDAMQEVASSTEKQTEGIEQNAISIEEVAKGIVEVTDSTMQVSDLSGYAMQLADEGGQAVQHTSIQMQSIHTSVAQSDKTINSLYERTKEIGSILEIITAISDQTNLLALNAAIEAARAGEHGKGFAVVADEVRKLAEQSLQSTNQISELIVAIQQDTAQSVQAMEKATTDVEQGLQLTEQTKEKFINIVESLQNIAPKIESVSAASEEITAVVEEVSATALELSDHAKSNAAASEEVAASTEQTLASMHEIAAAAKVLQNTADALREYMGQFKY</sequence>
<dbReference type="InterPro" id="IPR033479">
    <property type="entry name" value="dCache_1"/>
</dbReference>
<protein>
    <submittedName>
        <fullName evidence="14">Methyl-accepting chemotaxis protein</fullName>
    </submittedName>
</protein>
<evidence type="ECO:0000256" key="9">
    <source>
        <dbReference type="ARBA" id="ARBA00029447"/>
    </source>
</evidence>
<dbReference type="SMART" id="SM00283">
    <property type="entry name" value="MA"/>
    <property type="match status" value="1"/>
</dbReference>
<proteinExistence type="inferred from homology"/>
<dbReference type="InterPro" id="IPR029151">
    <property type="entry name" value="Sensor-like_sf"/>
</dbReference>
<feature type="domain" description="Methyl-accepting transducer" evidence="12">
    <location>
        <begin position="364"/>
        <end position="600"/>
    </location>
</feature>
<dbReference type="Pfam" id="PF00672">
    <property type="entry name" value="HAMP"/>
    <property type="match status" value="1"/>
</dbReference>
<keyword evidence="4" id="KW-0145">Chemotaxis</keyword>
<comment type="similarity">
    <text evidence="9">Belongs to the methyl-accepting chemotaxis (MCP) protein family.</text>
</comment>
<dbReference type="PROSITE" id="PS50111">
    <property type="entry name" value="CHEMOTAXIS_TRANSDUC_2"/>
    <property type="match status" value="1"/>
</dbReference>
<evidence type="ECO:0000256" key="8">
    <source>
        <dbReference type="ARBA" id="ARBA00023224"/>
    </source>
</evidence>
<comment type="subcellular location">
    <subcellularLocation>
        <location evidence="1">Cell membrane</location>
        <topology evidence="1">Multi-pass membrane protein</topology>
    </subcellularLocation>
</comment>
<keyword evidence="8 10" id="KW-0807">Transducer</keyword>
<dbReference type="CDD" id="cd11386">
    <property type="entry name" value="MCP_signal"/>
    <property type="match status" value="1"/>
</dbReference>
<evidence type="ECO:0000256" key="6">
    <source>
        <dbReference type="ARBA" id="ARBA00022989"/>
    </source>
</evidence>
<keyword evidence="6 11" id="KW-1133">Transmembrane helix</keyword>
<dbReference type="RefSeq" id="WP_319837498.1">
    <property type="nucleotide sequence ID" value="NZ_CP137624.1"/>
</dbReference>
<evidence type="ECO:0000256" key="1">
    <source>
        <dbReference type="ARBA" id="ARBA00004651"/>
    </source>
</evidence>
<evidence type="ECO:0000256" key="3">
    <source>
        <dbReference type="ARBA" id="ARBA00022481"/>
    </source>
</evidence>
<keyword evidence="15" id="KW-1185">Reference proteome</keyword>
<organism evidence="14 15">
    <name type="scientific">Lysinibacillus louembei</name>
    <dbReference type="NCBI Taxonomy" id="1470088"/>
    <lineage>
        <taxon>Bacteria</taxon>
        <taxon>Bacillati</taxon>
        <taxon>Bacillota</taxon>
        <taxon>Bacilli</taxon>
        <taxon>Bacillales</taxon>
        <taxon>Bacillaceae</taxon>
        <taxon>Lysinibacillus</taxon>
    </lineage>
</organism>
<name>A0ABZ0RZV1_9BACI</name>
<keyword evidence="5 11" id="KW-0812">Transmembrane</keyword>
<dbReference type="SUPFAM" id="SSF103190">
    <property type="entry name" value="Sensory domain-like"/>
    <property type="match status" value="1"/>
</dbReference>
<evidence type="ECO:0000259" key="12">
    <source>
        <dbReference type="PROSITE" id="PS50111"/>
    </source>
</evidence>
<evidence type="ECO:0000256" key="10">
    <source>
        <dbReference type="PROSITE-ProRule" id="PRU00284"/>
    </source>
</evidence>
<dbReference type="InterPro" id="IPR004089">
    <property type="entry name" value="MCPsignal_dom"/>
</dbReference>
<dbReference type="Pfam" id="PF00015">
    <property type="entry name" value="MCPsignal"/>
    <property type="match status" value="1"/>
</dbReference>
<feature type="domain" description="HAMP" evidence="13">
    <location>
        <begin position="293"/>
        <end position="345"/>
    </location>
</feature>
<reference evidence="14 15" key="1">
    <citation type="submission" date="2023-09" db="EMBL/GenBank/DDBJ databases">
        <authorList>
            <person name="Page C.A."/>
            <person name="Perez-Diaz I.M."/>
        </authorList>
    </citation>
    <scope>NUCLEOTIDE SEQUENCE [LARGE SCALE GENOMIC DNA]</scope>
    <source>
        <strain evidence="14 15">Ll15</strain>
    </source>
</reference>
<evidence type="ECO:0000256" key="4">
    <source>
        <dbReference type="ARBA" id="ARBA00022500"/>
    </source>
</evidence>
<evidence type="ECO:0000256" key="7">
    <source>
        <dbReference type="ARBA" id="ARBA00023136"/>
    </source>
</evidence>
<dbReference type="SUPFAM" id="SSF58104">
    <property type="entry name" value="Methyl-accepting chemotaxis protein (MCP) signaling domain"/>
    <property type="match status" value="1"/>
</dbReference>
<dbReference type="PANTHER" id="PTHR32089">
    <property type="entry name" value="METHYL-ACCEPTING CHEMOTAXIS PROTEIN MCPB"/>
    <property type="match status" value="1"/>
</dbReference>
<dbReference type="PROSITE" id="PS50885">
    <property type="entry name" value="HAMP"/>
    <property type="match status" value="1"/>
</dbReference>
<dbReference type="SMART" id="SM00304">
    <property type="entry name" value="HAMP"/>
    <property type="match status" value="1"/>
</dbReference>
<dbReference type="Gene3D" id="1.10.8.500">
    <property type="entry name" value="HAMP domain in histidine kinase"/>
    <property type="match status" value="1"/>
</dbReference>
<evidence type="ECO:0000313" key="14">
    <source>
        <dbReference type="EMBL" id="WPK12821.1"/>
    </source>
</evidence>
<dbReference type="Gene3D" id="1.10.287.950">
    <property type="entry name" value="Methyl-accepting chemotaxis protein"/>
    <property type="match status" value="1"/>
</dbReference>
<feature type="transmembrane region" description="Helical" evidence="11">
    <location>
        <begin position="270"/>
        <end position="292"/>
    </location>
</feature>
<evidence type="ECO:0000313" key="15">
    <source>
        <dbReference type="Proteomes" id="UP001322664"/>
    </source>
</evidence>
<dbReference type="InterPro" id="IPR003660">
    <property type="entry name" value="HAMP_dom"/>
</dbReference>
<evidence type="ECO:0000256" key="5">
    <source>
        <dbReference type="ARBA" id="ARBA00022692"/>
    </source>
</evidence>
<keyword evidence="7 11" id="KW-0472">Membrane</keyword>
<dbReference type="CDD" id="cd12914">
    <property type="entry name" value="PDC1_DGC_like"/>
    <property type="match status" value="1"/>
</dbReference>
<dbReference type="EMBL" id="CP137624">
    <property type="protein sequence ID" value="WPK12821.1"/>
    <property type="molecule type" value="Genomic_DNA"/>
</dbReference>
<dbReference type="PANTHER" id="PTHR32089:SF114">
    <property type="entry name" value="METHYL-ACCEPTING CHEMOTAXIS PROTEIN MCPB"/>
    <property type="match status" value="1"/>
</dbReference>
<dbReference type="CDD" id="cd06225">
    <property type="entry name" value="HAMP"/>
    <property type="match status" value="1"/>
</dbReference>
<dbReference type="Pfam" id="PF02743">
    <property type="entry name" value="dCache_1"/>
    <property type="match status" value="1"/>
</dbReference>
<gene>
    <name evidence="14" type="ORF">R6U77_03705</name>
</gene>
<dbReference type="Gene3D" id="3.30.450.20">
    <property type="entry name" value="PAS domain"/>
    <property type="match status" value="2"/>
</dbReference>
<dbReference type="Proteomes" id="UP001322664">
    <property type="component" value="Chromosome"/>
</dbReference>
<evidence type="ECO:0000259" key="13">
    <source>
        <dbReference type="PROSITE" id="PS50885"/>
    </source>
</evidence>
<accession>A0ABZ0RZV1</accession>
<evidence type="ECO:0000256" key="11">
    <source>
        <dbReference type="SAM" id="Phobius"/>
    </source>
</evidence>
<keyword evidence="2" id="KW-1003">Cell membrane</keyword>
<keyword evidence="3" id="KW-0488">Methylation</keyword>